<reference evidence="2" key="1">
    <citation type="journal article" date="2019" name="Int. J. Syst. Evol. Microbiol.">
        <title>The Global Catalogue of Microorganisms (GCM) 10K type strain sequencing project: providing services to taxonomists for standard genome sequencing and annotation.</title>
        <authorList>
            <consortium name="The Broad Institute Genomics Platform"/>
            <consortium name="The Broad Institute Genome Sequencing Center for Infectious Disease"/>
            <person name="Wu L."/>
            <person name="Ma J."/>
        </authorList>
    </citation>
    <scope>NUCLEOTIDE SEQUENCE [LARGE SCALE GENOMIC DNA]</scope>
    <source>
        <strain evidence="2">CCM 4481</strain>
    </source>
</reference>
<dbReference type="RefSeq" id="WP_266148964.1">
    <property type="nucleotide sequence ID" value="NZ_CP064028.1"/>
</dbReference>
<gene>
    <name evidence="1" type="ORF">ACFO5W_10510</name>
</gene>
<evidence type="ECO:0000313" key="2">
    <source>
        <dbReference type="Proteomes" id="UP001595961"/>
    </source>
</evidence>
<sequence>MSHSQQVEQSASAVRRMWERHGVKQPLRFIAFCLSMLPIPVIQQVGQAVDRHLSDKDLDNRLQTLWDKVVTLNATAQTAETVEDAVIEVARAVELSPELQQETRALLQELGVRQKEFIAISEERSFQSILNSLVVAESAVFSSRSGATTNIEGTTVHADRTLLHSTGESKNYINHSTFQGIGGSVGMQGMSTQGNIMVQGSSVGFGPNSSLIFGGNPFLVSGTCPNCGTLNQADRRQLVGHSHIQCVGCKATLPFRLPPA</sequence>
<protein>
    <submittedName>
        <fullName evidence="1">Uncharacterized protein</fullName>
    </submittedName>
</protein>
<proteinExistence type="predicted"/>
<organism evidence="1 2">
    <name type="scientific">Dyella halodurans</name>
    <dbReference type="NCBI Taxonomy" id="1920171"/>
    <lineage>
        <taxon>Bacteria</taxon>
        <taxon>Pseudomonadati</taxon>
        <taxon>Pseudomonadota</taxon>
        <taxon>Gammaproteobacteria</taxon>
        <taxon>Lysobacterales</taxon>
        <taxon>Rhodanobacteraceae</taxon>
        <taxon>Dyella</taxon>
    </lineage>
</organism>
<comment type="caution">
    <text evidence="1">The sequence shown here is derived from an EMBL/GenBank/DDBJ whole genome shotgun (WGS) entry which is preliminary data.</text>
</comment>
<evidence type="ECO:0000313" key="1">
    <source>
        <dbReference type="EMBL" id="MFC4527063.1"/>
    </source>
</evidence>
<keyword evidence="2" id="KW-1185">Reference proteome</keyword>
<name>A0ABV9C337_9GAMM</name>
<dbReference type="EMBL" id="JBHSGA010000017">
    <property type="protein sequence ID" value="MFC4527063.1"/>
    <property type="molecule type" value="Genomic_DNA"/>
</dbReference>
<accession>A0ABV9C337</accession>
<dbReference type="Proteomes" id="UP001595961">
    <property type="component" value="Unassembled WGS sequence"/>
</dbReference>